<dbReference type="SUPFAM" id="SSF48435">
    <property type="entry name" value="Bacterial muramidases"/>
    <property type="match status" value="1"/>
</dbReference>
<evidence type="ECO:0000256" key="3">
    <source>
        <dbReference type="SAM" id="SignalP"/>
    </source>
</evidence>
<feature type="signal peptide" evidence="3">
    <location>
        <begin position="1"/>
        <end position="22"/>
    </location>
</feature>
<evidence type="ECO:0000259" key="5">
    <source>
        <dbReference type="Pfam" id="PF14718"/>
    </source>
</evidence>
<comment type="similarity">
    <text evidence="1">Belongs to the transglycosylase Slt family.</text>
</comment>
<dbReference type="RefSeq" id="WP_262976595.1">
    <property type="nucleotide sequence ID" value="NZ_CAMAPB010000020.1"/>
</dbReference>
<protein>
    <submittedName>
        <fullName evidence="6">Soluble lytic murein transglycosylase</fullName>
        <ecNumber evidence="6">4.2.2.-</ecNumber>
    </submittedName>
</protein>
<dbReference type="InterPro" id="IPR012289">
    <property type="entry name" value="Lytic_TGlycosylase_superhlx_L"/>
</dbReference>
<dbReference type="GO" id="GO:0004553">
    <property type="term" value="F:hydrolase activity, hydrolyzing O-glycosyl compounds"/>
    <property type="evidence" value="ECO:0007669"/>
    <property type="project" value="InterPro"/>
</dbReference>
<keyword evidence="6" id="KW-0456">Lyase</keyword>
<dbReference type="GO" id="GO:0016020">
    <property type="term" value="C:membrane"/>
    <property type="evidence" value="ECO:0007669"/>
    <property type="project" value="InterPro"/>
</dbReference>
<organism evidence="6 7">
    <name type="scientific">Pseudoalteromonas haloplanktis</name>
    <name type="common">Alteromonas haloplanktis</name>
    <dbReference type="NCBI Taxonomy" id="228"/>
    <lineage>
        <taxon>Bacteria</taxon>
        <taxon>Pseudomonadati</taxon>
        <taxon>Pseudomonadota</taxon>
        <taxon>Gammaproteobacteria</taxon>
        <taxon>Alteromonadales</taxon>
        <taxon>Pseudoalteromonadaceae</taxon>
        <taxon>Pseudoalteromonas</taxon>
    </lineage>
</organism>
<proteinExistence type="inferred from homology"/>
<dbReference type="AlphaFoldDB" id="A0A9W4QWW9"/>
<dbReference type="EC" id="4.2.2.-" evidence="6"/>
<dbReference type="Pfam" id="PF14718">
    <property type="entry name" value="SLT_L"/>
    <property type="match status" value="1"/>
</dbReference>
<reference evidence="6" key="1">
    <citation type="submission" date="2022-07" db="EMBL/GenBank/DDBJ databases">
        <authorList>
            <person name="Criscuolo A."/>
        </authorList>
    </citation>
    <scope>NUCLEOTIDE SEQUENCE</scope>
    <source>
        <strain evidence="6">CIP103197</strain>
    </source>
</reference>
<dbReference type="Gene3D" id="1.10.1240.20">
    <property type="entry name" value="Lytic transglycosylase, superhelical linker domain"/>
    <property type="match status" value="1"/>
</dbReference>
<feature type="chain" id="PRO_5040979782" evidence="3">
    <location>
        <begin position="23"/>
        <end position="628"/>
    </location>
</feature>
<dbReference type="Proteomes" id="UP001152447">
    <property type="component" value="Unassembled WGS sequence"/>
</dbReference>
<dbReference type="PROSITE" id="PS00922">
    <property type="entry name" value="TRANSGLYCOSYLASE"/>
    <property type="match status" value="1"/>
</dbReference>
<dbReference type="SUPFAM" id="SSF53955">
    <property type="entry name" value="Lysozyme-like"/>
    <property type="match status" value="1"/>
</dbReference>
<evidence type="ECO:0000313" key="6">
    <source>
        <dbReference type="EMBL" id="CAH9057450.1"/>
    </source>
</evidence>
<dbReference type="EMBL" id="CAMAPB010000020">
    <property type="protein sequence ID" value="CAH9057450.1"/>
    <property type="molecule type" value="Genomic_DNA"/>
</dbReference>
<dbReference type="GO" id="GO:0008933">
    <property type="term" value="F:peptidoglycan lytic transglycosylase activity"/>
    <property type="evidence" value="ECO:0007669"/>
    <property type="project" value="InterPro"/>
</dbReference>
<dbReference type="InterPro" id="IPR008939">
    <property type="entry name" value="Lytic_TGlycosylase_superhlx_U"/>
</dbReference>
<name>A0A9W4QWW9_PSEHA</name>
<comment type="caution">
    <text evidence="6">The sequence shown here is derived from an EMBL/GenBank/DDBJ whole genome shotgun (WGS) entry which is preliminary data.</text>
</comment>
<dbReference type="PANTHER" id="PTHR37423:SF5">
    <property type="entry name" value="SOLUBLE LYTIC MUREIN TRANSGLYCOSYLASE"/>
    <property type="match status" value="1"/>
</dbReference>
<dbReference type="InterPro" id="IPR037061">
    <property type="entry name" value="Lytic_TGlycoase_superhlx_L_sf"/>
</dbReference>
<feature type="domain" description="Lytic transglycosylase superhelical linker" evidence="5">
    <location>
        <begin position="395"/>
        <end position="461"/>
    </location>
</feature>
<evidence type="ECO:0000256" key="1">
    <source>
        <dbReference type="ARBA" id="ARBA00007734"/>
    </source>
</evidence>
<keyword evidence="7" id="KW-1185">Reference proteome</keyword>
<gene>
    <name evidence="6" type="primary">slt</name>
    <name evidence="6" type="ORF">PSEHALCIP103_01658</name>
</gene>
<evidence type="ECO:0000256" key="2">
    <source>
        <dbReference type="ARBA" id="ARBA00022729"/>
    </source>
</evidence>
<dbReference type="Pfam" id="PF01464">
    <property type="entry name" value="SLT"/>
    <property type="match status" value="1"/>
</dbReference>
<dbReference type="GO" id="GO:0000270">
    <property type="term" value="P:peptidoglycan metabolic process"/>
    <property type="evidence" value="ECO:0007669"/>
    <property type="project" value="InterPro"/>
</dbReference>
<dbReference type="PANTHER" id="PTHR37423">
    <property type="entry name" value="SOLUBLE LYTIC MUREIN TRANSGLYCOSYLASE-RELATED"/>
    <property type="match status" value="1"/>
</dbReference>
<evidence type="ECO:0000259" key="4">
    <source>
        <dbReference type="Pfam" id="PF01464"/>
    </source>
</evidence>
<feature type="domain" description="Transglycosylase SLT" evidence="4">
    <location>
        <begin position="472"/>
        <end position="576"/>
    </location>
</feature>
<accession>A0A9W4QWW9</accession>
<dbReference type="InterPro" id="IPR008258">
    <property type="entry name" value="Transglycosylase_SLT_dom_1"/>
</dbReference>
<dbReference type="Gene3D" id="1.25.20.10">
    <property type="entry name" value="Bacterial muramidases"/>
    <property type="match status" value="1"/>
</dbReference>
<dbReference type="Gene3D" id="1.10.530.10">
    <property type="match status" value="1"/>
</dbReference>
<dbReference type="InterPro" id="IPR000189">
    <property type="entry name" value="Transglyc_AS"/>
</dbReference>
<keyword evidence="2 3" id="KW-0732">Signal</keyword>
<dbReference type="InterPro" id="IPR023346">
    <property type="entry name" value="Lysozyme-like_dom_sf"/>
</dbReference>
<dbReference type="CDD" id="cd13401">
    <property type="entry name" value="Slt70-like"/>
    <property type="match status" value="1"/>
</dbReference>
<evidence type="ECO:0000313" key="7">
    <source>
        <dbReference type="Proteomes" id="UP001152447"/>
    </source>
</evidence>
<dbReference type="GO" id="GO:0042597">
    <property type="term" value="C:periplasmic space"/>
    <property type="evidence" value="ECO:0007669"/>
    <property type="project" value="InterPro"/>
</dbReference>
<sequence length="628" mass="72858">MKKYLLSVAAATLFFSFPSANAKTDIDAFLDAEKQARYGNYQNFKEAVDSLSHPLKPYVEKAYWERYPSLAHQTEIENFLTVYEHTPLEWPVRKAWLNYLKRRNQKAAFIKNYRETSDSELTCTHLTFQLDLGAPRKAILNQVTDLWTVGESQPSECDGLFKRWRQNGYLTPDVVWQRVTLAAQGGSYRLLPYLKTLLPAKERYLADLYSKVRRDPSAAAGLYRYKRKTAKEGEIALYGIKRLIWRDKELALKAWQKIEGLFDYTDDEKADVYYTFALSLASSGHSQASFYLNKVPKERQDRKLMQWQLANLLKTQDWEGIAAFFTGKENLSLGQQYWLAYSYDKRADHEKAKEIWTKVAANRDYYGFLAAARLGIPVDLNELPVNVNQALVTRVSNAPGFKRAKALYELERFTAARREWNYLTDTSADDEKLAASVLAAELDWFDSTIFTLAKIKAWDYVDLRFPFAFQEMFERYSNRSKIDLTWSIAIARRESSFAPDARSHANARGLMQLLPSTAKYINKGTVSNRRLYQPKTNIRLGTRYLQYLKKKNHGNEVLATASYNAGYHRIKRWLPEEAMPAELWVELIPYRETRDYVKNVFAYRQVYHTRLGREGNLLAPLLEMTMGG</sequence>